<organism evidence="6 7">
    <name type="scientific">Geodermatophilus obscurus</name>
    <dbReference type="NCBI Taxonomy" id="1861"/>
    <lineage>
        <taxon>Bacteria</taxon>
        <taxon>Bacillati</taxon>
        <taxon>Actinomycetota</taxon>
        <taxon>Actinomycetes</taxon>
        <taxon>Geodermatophilales</taxon>
        <taxon>Geodermatophilaceae</taxon>
        <taxon>Geodermatophilus</taxon>
    </lineage>
</organism>
<dbReference type="Gene3D" id="1.10.357.10">
    <property type="entry name" value="Tetracycline Repressor, domain 2"/>
    <property type="match status" value="1"/>
</dbReference>
<feature type="domain" description="HTH tetR-type" evidence="5">
    <location>
        <begin position="9"/>
        <end position="69"/>
    </location>
</feature>
<dbReference type="Proteomes" id="UP000184428">
    <property type="component" value="Unassembled WGS sequence"/>
</dbReference>
<dbReference type="EMBL" id="FRDM01000031">
    <property type="protein sequence ID" value="SHN86794.1"/>
    <property type="molecule type" value="Genomic_DNA"/>
</dbReference>
<dbReference type="PANTHER" id="PTHR30055:SF234">
    <property type="entry name" value="HTH-TYPE TRANSCRIPTIONAL REGULATOR BETI"/>
    <property type="match status" value="1"/>
</dbReference>
<dbReference type="InterPro" id="IPR050109">
    <property type="entry name" value="HTH-type_TetR-like_transc_reg"/>
</dbReference>
<dbReference type="SUPFAM" id="SSF46689">
    <property type="entry name" value="Homeodomain-like"/>
    <property type="match status" value="1"/>
</dbReference>
<evidence type="ECO:0000256" key="4">
    <source>
        <dbReference type="PROSITE-ProRule" id="PRU00335"/>
    </source>
</evidence>
<dbReference type="InterPro" id="IPR001647">
    <property type="entry name" value="HTH_TetR"/>
</dbReference>
<keyword evidence="1" id="KW-0805">Transcription regulation</keyword>
<evidence type="ECO:0000313" key="7">
    <source>
        <dbReference type="Proteomes" id="UP000184428"/>
    </source>
</evidence>
<evidence type="ECO:0000256" key="2">
    <source>
        <dbReference type="ARBA" id="ARBA00023125"/>
    </source>
</evidence>
<dbReference type="GO" id="GO:0000976">
    <property type="term" value="F:transcription cis-regulatory region binding"/>
    <property type="evidence" value="ECO:0007669"/>
    <property type="project" value="TreeGrafter"/>
</dbReference>
<dbReference type="PROSITE" id="PS50977">
    <property type="entry name" value="HTH_TETR_2"/>
    <property type="match status" value="1"/>
</dbReference>
<sequence length="226" mass="23972">MDRRARKKAQTRALIRETAQALFAERGFEAVTIADIAAAADVAVQTVFNHFPTKEDLFFDGHTPWVDGAADSVRSRAPGTAPLEALHAYLIERVAVHARELATPEGRVFDATLEASPALRARERELQHEATARLADALFETWTAEGGAPAVPTDVRTAASVTAAVWLAAVRTLIVQHRQLLAGPAGALPADPEEGVALACSVAAQVFSGLGSTLPPPTSGRLRRTG</sequence>
<dbReference type="PANTHER" id="PTHR30055">
    <property type="entry name" value="HTH-TYPE TRANSCRIPTIONAL REGULATOR RUTR"/>
    <property type="match status" value="1"/>
</dbReference>
<dbReference type="InterPro" id="IPR009057">
    <property type="entry name" value="Homeodomain-like_sf"/>
</dbReference>
<evidence type="ECO:0000313" key="6">
    <source>
        <dbReference type="EMBL" id="SHN86794.1"/>
    </source>
</evidence>
<gene>
    <name evidence="6" type="ORF">SAMN05660350_04000</name>
</gene>
<dbReference type="GO" id="GO:0003700">
    <property type="term" value="F:DNA-binding transcription factor activity"/>
    <property type="evidence" value="ECO:0007669"/>
    <property type="project" value="TreeGrafter"/>
</dbReference>
<proteinExistence type="predicted"/>
<keyword evidence="2 4" id="KW-0238">DNA-binding</keyword>
<dbReference type="AlphaFoldDB" id="A0A1M7UV11"/>
<keyword evidence="3" id="KW-0804">Transcription</keyword>
<reference evidence="6 7" key="1">
    <citation type="submission" date="2016-12" db="EMBL/GenBank/DDBJ databases">
        <authorList>
            <person name="Song W.-J."/>
            <person name="Kurnit D.M."/>
        </authorList>
    </citation>
    <scope>NUCLEOTIDE SEQUENCE [LARGE SCALE GENOMIC DNA]</scope>
    <source>
        <strain evidence="6 7">DSM 43162</strain>
    </source>
</reference>
<accession>A0A1M7UV11</accession>
<name>A0A1M7UV11_9ACTN</name>
<evidence type="ECO:0000256" key="1">
    <source>
        <dbReference type="ARBA" id="ARBA00023015"/>
    </source>
</evidence>
<feature type="DNA-binding region" description="H-T-H motif" evidence="4">
    <location>
        <begin position="32"/>
        <end position="51"/>
    </location>
</feature>
<protein>
    <submittedName>
        <fullName evidence="6">Transcriptional regulator, TetR family</fullName>
    </submittedName>
</protein>
<evidence type="ECO:0000256" key="3">
    <source>
        <dbReference type="ARBA" id="ARBA00023163"/>
    </source>
</evidence>
<evidence type="ECO:0000259" key="5">
    <source>
        <dbReference type="PROSITE" id="PS50977"/>
    </source>
</evidence>
<dbReference type="Pfam" id="PF00440">
    <property type="entry name" value="TetR_N"/>
    <property type="match status" value="1"/>
</dbReference>
<dbReference type="PRINTS" id="PR00455">
    <property type="entry name" value="HTHTETR"/>
</dbReference>